<dbReference type="STRING" id="680026.AB733_12425"/>
<dbReference type="Proteomes" id="UP000240481">
    <property type="component" value="Unassembled WGS sequence"/>
</dbReference>
<feature type="transmembrane region" description="Helical" evidence="1">
    <location>
        <begin position="40"/>
        <end position="60"/>
    </location>
</feature>
<feature type="transmembrane region" description="Helical" evidence="1">
    <location>
        <begin position="124"/>
        <end position="144"/>
    </location>
</feature>
<feature type="transmembrane region" description="Helical" evidence="1">
    <location>
        <begin position="312"/>
        <end position="333"/>
    </location>
</feature>
<sequence>MNGQVNVNTIIVRFYLLLLPFISLISIVLSGIRIAENNSYVQAFLIVLLSFDIFIVFSCTSVFKNKWVVLCAFLLFPSLSIGLVNFDLTRRVVTDFLIPFLFFSKVIVFSKYWSNDVFSDYVKYYSKITLLGSFLLIFFIYYLFSSSGISRLAIFPPLEMTMAYYMFSNLWLFPISLILIFLYGKRAQLVSAIIVIVIGGAFFKGGYKYLFWFGIALLFFLGGVFIIDNPDNLSVRRILYTLESIDFSSLSSINAVSAGRLDEVMAIIPHLDGLSFIFGNGNGFTYEIVLNSGEIKTASNSHFSPLGLFSKYGVVFTVFVYFFLFSVICKGAGNAKNNRLDLICFITALFVLLESFFSYAIFATSINAVVLGFILRGDNE</sequence>
<keyword evidence="1" id="KW-0472">Membrane</keyword>
<evidence type="ECO:0000313" key="2">
    <source>
        <dbReference type="EMBL" id="PSW23317.1"/>
    </source>
</evidence>
<evidence type="ECO:0000313" key="3">
    <source>
        <dbReference type="Proteomes" id="UP000240481"/>
    </source>
</evidence>
<gene>
    <name evidence="2" type="ORF">C9I94_17005</name>
</gene>
<feature type="transmembrane region" description="Helical" evidence="1">
    <location>
        <begin position="345"/>
        <end position="375"/>
    </location>
</feature>
<accession>A0A0J8VAU1</accession>
<organism evidence="2 3">
    <name type="scientific">Photobacterium swingsii</name>
    <dbReference type="NCBI Taxonomy" id="680026"/>
    <lineage>
        <taxon>Bacteria</taxon>
        <taxon>Pseudomonadati</taxon>
        <taxon>Pseudomonadota</taxon>
        <taxon>Gammaproteobacteria</taxon>
        <taxon>Vibrionales</taxon>
        <taxon>Vibrionaceae</taxon>
        <taxon>Photobacterium</taxon>
    </lineage>
</organism>
<comment type="caution">
    <text evidence="2">The sequence shown here is derived from an EMBL/GenBank/DDBJ whole genome shotgun (WGS) entry which is preliminary data.</text>
</comment>
<proteinExistence type="predicted"/>
<evidence type="ECO:0000256" key="1">
    <source>
        <dbReference type="SAM" id="Phobius"/>
    </source>
</evidence>
<reference evidence="2 3" key="1">
    <citation type="submission" date="2018-01" db="EMBL/GenBank/DDBJ databases">
        <title>Whole genome sequencing of Histamine producing bacteria.</title>
        <authorList>
            <person name="Butler K."/>
        </authorList>
    </citation>
    <scope>NUCLEOTIDE SEQUENCE [LARGE SCALE GENOMIC DNA]</scope>
    <source>
        <strain evidence="2 3">DSM 24669</strain>
    </source>
</reference>
<dbReference type="RefSeq" id="WP_048899064.1">
    <property type="nucleotide sequence ID" value="NZ_AP024852.1"/>
</dbReference>
<dbReference type="AlphaFoldDB" id="A0A0J8VAU1"/>
<dbReference type="EMBL" id="PYLZ01000009">
    <property type="protein sequence ID" value="PSW23317.1"/>
    <property type="molecule type" value="Genomic_DNA"/>
</dbReference>
<feature type="transmembrane region" description="Helical" evidence="1">
    <location>
        <begin position="187"/>
        <end position="203"/>
    </location>
</feature>
<keyword evidence="1" id="KW-1133">Transmembrane helix</keyword>
<feature type="transmembrane region" description="Helical" evidence="1">
    <location>
        <begin position="92"/>
        <end position="112"/>
    </location>
</feature>
<protein>
    <recommendedName>
        <fullName evidence="4">O-antigen ligase domain-containing protein</fullName>
    </recommendedName>
</protein>
<feature type="transmembrane region" description="Helical" evidence="1">
    <location>
        <begin position="12"/>
        <end position="34"/>
    </location>
</feature>
<dbReference type="OrthoDB" id="1492534at2"/>
<feature type="transmembrane region" description="Helical" evidence="1">
    <location>
        <begin position="67"/>
        <end position="86"/>
    </location>
</feature>
<name>A0A0J8VAU1_9GAMM</name>
<feature type="transmembrane region" description="Helical" evidence="1">
    <location>
        <begin position="209"/>
        <end position="227"/>
    </location>
</feature>
<evidence type="ECO:0008006" key="4">
    <source>
        <dbReference type="Google" id="ProtNLM"/>
    </source>
</evidence>
<feature type="transmembrane region" description="Helical" evidence="1">
    <location>
        <begin position="164"/>
        <end position="182"/>
    </location>
</feature>
<keyword evidence="1" id="KW-0812">Transmembrane</keyword>
<keyword evidence="3" id="KW-1185">Reference proteome</keyword>